<feature type="transmembrane region" description="Helical" evidence="8">
    <location>
        <begin position="355"/>
        <end position="380"/>
    </location>
</feature>
<keyword evidence="4 8" id="KW-0812">Transmembrane</keyword>
<dbReference type="Gene3D" id="1.20.1250.20">
    <property type="entry name" value="MFS general substrate transporter like domains"/>
    <property type="match status" value="2"/>
</dbReference>
<dbReference type="InterPro" id="IPR050327">
    <property type="entry name" value="Proton-linked_MCT"/>
</dbReference>
<evidence type="ECO:0000313" key="11">
    <source>
        <dbReference type="Proteomes" id="UP001521785"/>
    </source>
</evidence>
<dbReference type="InterPro" id="IPR020846">
    <property type="entry name" value="MFS_dom"/>
</dbReference>
<dbReference type="Pfam" id="PF07690">
    <property type="entry name" value="MFS_1"/>
    <property type="match status" value="1"/>
</dbReference>
<reference evidence="10 11" key="1">
    <citation type="submission" date="2024-02" db="EMBL/GenBank/DDBJ databases">
        <title>De novo assembly and annotation of 12 fungi associated with fruit tree decline syndrome in Ontario, Canada.</title>
        <authorList>
            <person name="Sulman M."/>
            <person name="Ellouze W."/>
            <person name="Ilyukhin E."/>
        </authorList>
    </citation>
    <scope>NUCLEOTIDE SEQUENCE [LARGE SCALE GENOMIC DNA]</scope>
    <source>
        <strain evidence="10 11">M42-189</strain>
    </source>
</reference>
<evidence type="ECO:0000256" key="2">
    <source>
        <dbReference type="ARBA" id="ARBA00006727"/>
    </source>
</evidence>
<evidence type="ECO:0000256" key="3">
    <source>
        <dbReference type="ARBA" id="ARBA00022448"/>
    </source>
</evidence>
<accession>A0ABR3QKN2</accession>
<feature type="transmembrane region" description="Helical" evidence="8">
    <location>
        <begin position="330"/>
        <end position="349"/>
    </location>
</feature>
<feature type="domain" description="Major facilitator superfamily (MFS) profile" evidence="9">
    <location>
        <begin position="263"/>
        <end position="453"/>
    </location>
</feature>
<feature type="transmembrane region" description="Helical" evidence="8">
    <location>
        <begin position="101"/>
        <end position="123"/>
    </location>
</feature>
<dbReference type="PANTHER" id="PTHR11360:SF224">
    <property type="entry name" value="MAJOR FACILITATOR SUPERFAMILY (MFS) PROFILE DOMAIN-CONTAINING PROTEIN-RELATED"/>
    <property type="match status" value="1"/>
</dbReference>
<feature type="transmembrane region" description="Helical" evidence="8">
    <location>
        <begin position="424"/>
        <end position="444"/>
    </location>
</feature>
<evidence type="ECO:0000256" key="8">
    <source>
        <dbReference type="SAM" id="Phobius"/>
    </source>
</evidence>
<evidence type="ECO:0000313" key="10">
    <source>
        <dbReference type="EMBL" id="KAL1592720.1"/>
    </source>
</evidence>
<feature type="compositionally biased region" description="Basic and acidic residues" evidence="7">
    <location>
        <begin position="41"/>
        <end position="50"/>
    </location>
</feature>
<feature type="transmembrane region" description="Helical" evidence="8">
    <location>
        <begin position="392"/>
        <end position="412"/>
    </location>
</feature>
<comment type="subcellular location">
    <subcellularLocation>
        <location evidence="1">Membrane</location>
        <topology evidence="1">Multi-pass membrane protein</topology>
    </subcellularLocation>
</comment>
<name>A0ABR3QKN2_9PLEO</name>
<feature type="transmembrane region" description="Helical" evidence="8">
    <location>
        <begin position="264"/>
        <end position="287"/>
    </location>
</feature>
<evidence type="ECO:0000256" key="6">
    <source>
        <dbReference type="ARBA" id="ARBA00023136"/>
    </source>
</evidence>
<evidence type="ECO:0000256" key="7">
    <source>
        <dbReference type="SAM" id="MobiDB-lite"/>
    </source>
</evidence>
<gene>
    <name evidence="10" type="ORF">SLS60_011136</name>
</gene>
<dbReference type="InterPro" id="IPR036259">
    <property type="entry name" value="MFS_trans_sf"/>
</dbReference>
<feature type="transmembrane region" description="Helical" evidence="8">
    <location>
        <begin position="224"/>
        <end position="243"/>
    </location>
</feature>
<dbReference type="PANTHER" id="PTHR11360">
    <property type="entry name" value="MONOCARBOXYLATE TRANSPORTER"/>
    <property type="match status" value="1"/>
</dbReference>
<keyword evidence="11" id="KW-1185">Reference proteome</keyword>
<evidence type="ECO:0000259" key="9">
    <source>
        <dbReference type="PROSITE" id="PS50850"/>
    </source>
</evidence>
<protein>
    <recommendedName>
        <fullName evidence="9">Major facilitator superfamily (MFS) profile domain-containing protein</fullName>
    </recommendedName>
</protein>
<keyword evidence="5 8" id="KW-1133">Transmembrane helix</keyword>
<proteinExistence type="inferred from homology"/>
<organism evidence="10 11">
    <name type="scientific">Paraconiothyrium brasiliense</name>
    <dbReference type="NCBI Taxonomy" id="300254"/>
    <lineage>
        <taxon>Eukaryota</taxon>
        <taxon>Fungi</taxon>
        <taxon>Dikarya</taxon>
        <taxon>Ascomycota</taxon>
        <taxon>Pezizomycotina</taxon>
        <taxon>Dothideomycetes</taxon>
        <taxon>Pleosporomycetidae</taxon>
        <taxon>Pleosporales</taxon>
        <taxon>Massarineae</taxon>
        <taxon>Didymosphaeriaceae</taxon>
        <taxon>Paraconiothyrium</taxon>
    </lineage>
</organism>
<comment type="caution">
    <text evidence="10">The sequence shown here is derived from an EMBL/GenBank/DDBJ whole genome shotgun (WGS) entry which is preliminary data.</text>
</comment>
<feature type="transmembrane region" description="Helical" evidence="8">
    <location>
        <begin position="299"/>
        <end position="318"/>
    </location>
</feature>
<keyword evidence="6 8" id="KW-0472">Membrane</keyword>
<dbReference type="PROSITE" id="PS50850">
    <property type="entry name" value="MFS"/>
    <property type="match status" value="1"/>
</dbReference>
<evidence type="ECO:0000256" key="4">
    <source>
        <dbReference type="ARBA" id="ARBA00022692"/>
    </source>
</evidence>
<keyword evidence="3" id="KW-0813">Transport</keyword>
<evidence type="ECO:0000256" key="5">
    <source>
        <dbReference type="ARBA" id="ARBA00022989"/>
    </source>
</evidence>
<feature type="transmembrane region" description="Helical" evidence="8">
    <location>
        <begin position="130"/>
        <end position="149"/>
    </location>
</feature>
<dbReference type="EMBL" id="JAKJXO020000020">
    <property type="protein sequence ID" value="KAL1592720.1"/>
    <property type="molecule type" value="Genomic_DNA"/>
</dbReference>
<dbReference type="InterPro" id="IPR011701">
    <property type="entry name" value="MFS"/>
</dbReference>
<feature type="transmembrane region" description="Helical" evidence="8">
    <location>
        <begin position="190"/>
        <end position="212"/>
    </location>
</feature>
<feature type="transmembrane region" description="Helical" evidence="8">
    <location>
        <begin position="155"/>
        <end position="178"/>
    </location>
</feature>
<comment type="similarity">
    <text evidence="2">Belongs to the major facilitator superfamily. Monocarboxylate porter (TC 2.A.1.13) family.</text>
</comment>
<dbReference type="Proteomes" id="UP001521785">
    <property type="component" value="Unassembled WGS sequence"/>
</dbReference>
<feature type="region of interest" description="Disordered" evidence="7">
    <location>
        <begin position="1"/>
        <end position="55"/>
    </location>
</feature>
<dbReference type="SUPFAM" id="SSF103473">
    <property type="entry name" value="MFS general substrate transporter"/>
    <property type="match status" value="1"/>
</dbReference>
<dbReference type="CDD" id="cd17352">
    <property type="entry name" value="MFS_MCT_SLC16"/>
    <property type="match status" value="1"/>
</dbReference>
<evidence type="ECO:0000256" key="1">
    <source>
        <dbReference type="ARBA" id="ARBA00004141"/>
    </source>
</evidence>
<sequence length="453" mass="48669">MATIDRAHDQSDPEKANSELELGGETPQGRQSAADSVVGDKPAEVAKPQDDGPPDGGTTAWLVLLGAWCCSFSSPGWINSVGSFQQYYETGPLKSYSSSTIGWILSLQIFFLFALGPFVGILFDNYGPRPLILGGTLLHVFGLMMASLATEYYHFILAQGVCSAIGVACLYSPALMCLTTWFNKKRGAAMGVMVSGSSLGGVVFPIMIARMVPRNGYPWTMRTAAFIILGLQIIAIFTVKPRIKPVPKKMPMGRLAAPFTEFPYVMMLIGFFLLTFGIFIPITYLAVQGFQEAHMSEEMSQYLVAIFNASSLFGRLVAGVIADKIGRWNVFIIFCGLSGISEFAVWIPATTPSVVIGFAIMFGFVSGAFISLLGALPASVSPLPEIGYRMGVVFFAISIPALVMAPIGGAIMQNGSNGWLDVKIFGGVTAVAGTAIILVSRLMYTDKKLLKVF</sequence>
<feature type="compositionally biased region" description="Basic and acidic residues" evidence="7">
    <location>
        <begin position="1"/>
        <end position="18"/>
    </location>
</feature>